<proteinExistence type="predicted"/>
<name>A0A9D8KE21_9DELT</name>
<dbReference type="Proteomes" id="UP000809273">
    <property type="component" value="Unassembled WGS sequence"/>
</dbReference>
<protein>
    <submittedName>
        <fullName evidence="1">DUF169 domain-containing protein</fullName>
    </submittedName>
</protein>
<evidence type="ECO:0000313" key="1">
    <source>
        <dbReference type="EMBL" id="MBN1573370.1"/>
    </source>
</evidence>
<dbReference type="EMBL" id="JAFGIX010000046">
    <property type="protein sequence ID" value="MBN1573370.1"/>
    <property type="molecule type" value="Genomic_DNA"/>
</dbReference>
<accession>A0A9D8KE21</accession>
<gene>
    <name evidence="1" type="ORF">JW984_09270</name>
</gene>
<evidence type="ECO:0000313" key="2">
    <source>
        <dbReference type="Proteomes" id="UP000809273"/>
    </source>
</evidence>
<reference evidence="1" key="2">
    <citation type="submission" date="2021-01" db="EMBL/GenBank/DDBJ databases">
        <authorList>
            <person name="Hahn C.R."/>
            <person name="Youssef N.H."/>
            <person name="Elshahed M."/>
        </authorList>
    </citation>
    <scope>NUCLEOTIDE SEQUENCE</scope>
    <source>
        <strain evidence="1">Zod_Metabat.24</strain>
    </source>
</reference>
<dbReference type="AlphaFoldDB" id="A0A9D8KE21"/>
<reference evidence="1" key="1">
    <citation type="journal article" date="2021" name="Environ. Microbiol.">
        <title>Genomic characterization of three novel Desulfobacterota classes expand the metabolic and phylogenetic diversity of the phylum.</title>
        <authorList>
            <person name="Murphy C.L."/>
            <person name="Biggerstaff J."/>
            <person name="Eichhorn A."/>
            <person name="Ewing E."/>
            <person name="Shahan R."/>
            <person name="Soriano D."/>
            <person name="Stewart S."/>
            <person name="VanMol K."/>
            <person name="Walker R."/>
            <person name="Walters P."/>
            <person name="Elshahed M.S."/>
            <person name="Youssef N.H."/>
        </authorList>
    </citation>
    <scope>NUCLEOTIDE SEQUENCE</scope>
    <source>
        <strain evidence="1">Zod_Metabat.24</strain>
    </source>
</reference>
<organism evidence="1 2">
    <name type="scientific">Candidatus Zymogenus saltonus</name>
    <dbReference type="NCBI Taxonomy" id="2844893"/>
    <lineage>
        <taxon>Bacteria</taxon>
        <taxon>Deltaproteobacteria</taxon>
        <taxon>Candidatus Zymogenia</taxon>
        <taxon>Candidatus Zymogeniales</taxon>
        <taxon>Candidatus Zymogenaceae</taxon>
        <taxon>Candidatus Zymogenus</taxon>
    </lineage>
</organism>
<sequence>MDMKIKDDFVKLWKKYFKGAELPVVFYYTDNVKGVEGAKKASEHRCFICDLAKVRKGKPLAFGVESVACNGGKRYLGFTTEIMPDFEYFLSCGIPGRLDGERYKKSPELVKESMKKFKDFKAPEEYVVFKRWDSIEEGDEPEVVIFFAVPDVLSGLFTLAGFDEADPNMVFTPFAAGCGSIVHYPYLEKDAENPRAVIGMFDVSARPCVPKEVLTFAVPMKKFVKMVKNMDESFLITGSWDMVRKRIG</sequence>
<dbReference type="Pfam" id="PF02596">
    <property type="entry name" value="DUF169"/>
    <property type="match status" value="1"/>
</dbReference>
<dbReference type="InterPro" id="IPR003748">
    <property type="entry name" value="DUF169"/>
</dbReference>
<comment type="caution">
    <text evidence="1">The sequence shown here is derived from an EMBL/GenBank/DDBJ whole genome shotgun (WGS) entry which is preliminary data.</text>
</comment>